<dbReference type="Proteomes" id="UP000305888">
    <property type="component" value="Chromosome"/>
</dbReference>
<dbReference type="PANTHER" id="PTHR30472">
    <property type="entry name" value="FERRIC ENTEROBACTIN TRANSPORT SYSTEM PERMEASE PROTEIN"/>
    <property type="match status" value="1"/>
</dbReference>
<keyword evidence="3" id="KW-0813">Transport</keyword>
<dbReference type="SUPFAM" id="SSF81345">
    <property type="entry name" value="ABC transporter involved in vitamin B12 uptake, BtuC"/>
    <property type="match status" value="2"/>
</dbReference>
<feature type="transmembrane region" description="Helical" evidence="8">
    <location>
        <begin position="103"/>
        <end position="122"/>
    </location>
</feature>
<feature type="transmembrane region" description="Helical" evidence="8">
    <location>
        <begin position="423"/>
        <end position="442"/>
    </location>
</feature>
<dbReference type="PANTHER" id="PTHR30472:SF37">
    <property type="entry name" value="FE(3+) DICITRATE TRANSPORT SYSTEM PERMEASE PROTEIN FECD-RELATED"/>
    <property type="match status" value="1"/>
</dbReference>
<feature type="transmembrane region" description="Helical" evidence="8">
    <location>
        <begin position="251"/>
        <end position="274"/>
    </location>
</feature>
<feature type="transmembrane region" description="Helical" evidence="8">
    <location>
        <begin position="355"/>
        <end position="378"/>
    </location>
</feature>
<name>A0A5B8FXG7_9RHOB</name>
<keyword evidence="10" id="KW-1185">Reference proteome</keyword>
<sequence>MSGAPGAGGVLPRRGPVPRPGLMLALAGGLVALAVTLLSLGQDLAPADWLSAALAPPADRPDMLVFHYAVLPRVTVALIGGAMLGLAGVLLQQALENPLAAPGTLGVDAGAGLVMSIVLLALPDAGRGTLLAGALAGGFASFALVRLMAGGERASPLRLILAGLVVALFCASAAAALRIFNQEYLQAMFLWGAGSLTQDGWGDTLFLLPALALGGVLSALLVRPLGLLALGGQAARAAGLNAGTWRWGACAAAILLSATASAAIGSMGFVALAAPHVARLAGARRLGPRLCGAAAAGGGLLLVVDQVTRQLPGDPPAGALTALIGAPLLLWLALRNRPRALPPRGEAQPRAARPVARIAGVGAAALVVAVGACLVARGPEGWTFGFVPETWPRMALAVLAGGMVAAAGALLQRLLRNPLATPEMTGIGPGVTLGLIAAFLLSPTAGPALKIGCMVAGALAVLAVLMRIGARTRFAPETVLLAGVLLTFLLDGLTSLFLAFGDPRSIELMLWVAGSTWGARPEQALWLGLAALVLLAPLALVTRWLDLLSLGAEAAQATGLRLGLARAVLLLLAAGLSVAATFAIGPYSFVGLIGPQVALRLGLVRAAEHLAGAVCVGALAMGVAQGLGAWVAFPYDLPAGLTAALVCLPYLAFRLRR</sequence>
<evidence type="ECO:0000256" key="6">
    <source>
        <dbReference type="ARBA" id="ARBA00022989"/>
    </source>
</evidence>
<protein>
    <submittedName>
        <fullName evidence="9">Iron ABC transporter permease</fullName>
    </submittedName>
</protein>
<evidence type="ECO:0000256" key="1">
    <source>
        <dbReference type="ARBA" id="ARBA00004651"/>
    </source>
</evidence>
<feature type="transmembrane region" description="Helical" evidence="8">
    <location>
        <begin position="128"/>
        <end position="147"/>
    </location>
</feature>
<evidence type="ECO:0000313" key="9">
    <source>
        <dbReference type="EMBL" id="QDL91192.1"/>
    </source>
</evidence>
<feature type="transmembrane region" description="Helical" evidence="8">
    <location>
        <begin position="316"/>
        <end position="334"/>
    </location>
</feature>
<evidence type="ECO:0000256" key="2">
    <source>
        <dbReference type="ARBA" id="ARBA00007935"/>
    </source>
</evidence>
<dbReference type="EMBL" id="CP040818">
    <property type="protein sequence ID" value="QDL91192.1"/>
    <property type="molecule type" value="Genomic_DNA"/>
</dbReference>
<feature type="transmembrane region" description="Helical" evidence="8">
    <location>
        <begin position="557"/>
        <end position="578"/>
    </location>
</feature>
<evidence type="ECO:0000256" key="8">
    <source>
        <dbReference type="SAM" id="Phobius"/>
    </source>
</evidence>
<dbReference type="Gene3D" id="1.10.3470.10">
    <property type="entry name" value="ABC transporter involved in vitamin B12 uptake, BtuC"/>
    <property type="match status" value="2"/>
</dbReference>
<gene>
    <name evidence="9" type="ORF">FDP22_04980</name>
</gene>
<dbReference type="GO" id="GO:0022857">
    <property type="term" value="F:transmembrane transporter activity"/>
    <property type="evidence" value="ECO:0007669"/>
    <property type="project" value="InterPro"/>
</dbReference>
<feature type="transmembrane region" description="Helical" evidence="8">
    <location>
        <begin position="200"/>
        <end position="220"/>
    </location>
</feature>
<dbReference type="RefSeq" id="WP_138575590.1">
    <property type="nucleotide sequence ID" value="NZ_CP040818.1"/>
</dbReference>
<dbReference type="AlphaFoldDB" id="A0A5B8FXG7"/>
<dbReference type="InterPro" id="IPR000522">
    <property type="entry name" value="ABC_transptr_permease_BtuC"/>
</dbReference>
<evidence type="ECO:0000313" key="10">
    <source>
        <dbReference type="Proteomes" id="UP000305888"/>
    </source>
</evidence>
<dbReference type="CDD" id="cd06550">
    <property type="entry name" value="TM_ABC_iron-siderophores_like"/>
    <property type="match status" value="1"/>
</dbReference>
<dbReference type="OrthoDB" id="9811975at2"/>
<keyword evidence="6 8" id="KW-1133">Transmembrane helix</keyword>
<proteinExistence type="inferred from homology"/>
<feature type="transmembrane region" description="Helical" evidence="8">
    <location>
        <begin position="524"/>
        <end position="545"/>
    </location>
</feature>
<dbReference type="KEGG" id="ppru:FDP22_04980"/>
<dbReference type="GO" id="GO:0005886">
    <property type="term" value="C:plasma membrane"/>
    <property type="evidence" value="ECO:0007669"/>
    <property type="project" value="UniProtKB-SubCell"/>
</dbReference>
<feature type="transmembrane region" description="Helical" evidence="8">
    <location>
        <begin position="70"/>
        <end position="91"/>
    </location>
</feature>
<organism evidence="9 10">
    <name type="scientific">Paroceanicella profunda</name>
    <dbReference type="NCBI Taxonomy" id="2579971"/>
    <lineage>
        <taxon>Bacteria</taxon>
        <taxon>Pseudomonadati</taxon>
        <taxon>Pseudomonadota</taxon>
        <taxon>Alphaproteobacteria</taxon>
        <taxon>Rhodobacterales</taxon>
        <taxon>Paracoccaceae</taxon>
        <taxon>Paroceanicella</taxon>
    </lineage>
</organism>
<dbReference type="GO" id="GO:0033214">
    <property type="term" value="P:siderophore-iron import into cell"/>
    <property type="evidence" value="ECO:0007669"/>
    <property type="project" value="TreeGrafter"/>
</dbReference>
<keyword evidence="4" id="KW-1003">Cell membrane</keyword>
<evidence type="ECO:0000256" key="3">
    <source>
        <dbReference type="ARBA" id="ARBA00022448"/>
    </source>
</evidence>
<evidence type="ECO:0000256" key="4">
    <source>
        <dbReference type="ARBA" id="ARBA00022475"/>
    </source>
</evidence>
<reference evidence="9 10" key="1">
    <citation type="submission" date="2019-06" db="EMBL/GenBank/DDBJ databases">
        <title>Genome sequence of Rhodobacteraceae bacterium D4M1.</title>
        <authorList>
            <person name="Cao J."/>
        </authorList>
    </citation>
    <scope>NUCLEOTIDE SEQUENCE [LARGE SCALE GENOMIC DNA]</scope>
    <source>
        <strain evidence="9 10">D4M1</strain>
    </source>
</reference>
<keyword evidence="7 8" id="KW-0472">Membrane</keyword>
<evidence type="ECO:0000256" key="7">
    <source>
        <dbReference type="ARBA" id="ARBA00023136"/>
    </source>
</evidence>
<evidence type="ECO:0000256" key="5">
    <source>
        <dbReference type="ARBA" id="ARBA00022692"/>
    </source>
</evidence>
<feature type="transmembrane region" description="Helical" evidence="8">
    <location>
        <begin position="21"/>
        <end position="41"/>
    </location>
</feature>
<feature type="transmembrane region" description="Helical" evidence="8">
    <location>
        <begin position="390"/>
        <end position="411"/>
    </location>
</feature>
<dbReference type="InterPro" id="IPR037294">
    <property type="entry name" value="ABC_BtuC-like"/>
</dbReference>
<comment type="similarity">
    <text evidence="2">Belongs to the binding-protein-dependent transport system permease family. FecCD subfamily.</text>
</comment>
<feature type="transmembrane region" description="Helical" evidence="8">
    <location>
        <begin position="448"/>
        <end position="466"/>
    </location>
</feature>
<feature type="transmembrane region" description="Helical" evidence="8">
    <location>
        <begin position="159"/>
        <end position="180"/>
    </location>
</feature>
<feature type="transmembrane region" description="Helical" evidence="8">
    <location>
        <begin position="478"/>
        <end position="500"/>
    </location>
</feature>
<comment type="subcellular location">
    <subcellularLocation>
        <location evidence="1">Cell membrane</location>
        <topology evidence="1">Multi-pass membrane protein</topology>
    </subcellularLocation>
</comment>
<feature type="transmembrane region" description="Helical" evidence="8">
    <location>
        <begin position="637"/>
        <end position="653"/>
    </location>
</feature>
<dbReference type="Pfam" id="PF01032">
    <property type="entry name" value="FecCD"/>
    <property type="match status" value="2"/>
</dbReference>
<keyword evidence="5 8" id="KW-0812">Transmembrane</keyword>
<accession>A0A5B8FXG7</accession>